<dbReference type="PANTHER" id="PTHR40060">
    <property type="entry name" value="UPF0316 PROTEIN YEBE"/>
    <property type="match status" value="1"/>
</dbReference>
<dbReference type="HAMAP" id="MF_01515">
    <property type="entry name" value="UPF0316"/>
    <property type="match status" value="1"/>
</dbReference>
<reference evidence="9" key="1">
    <citation type="journal article" date="2018" name="Int. J. Syst. Evol. Microbiol.">
        <title>Carboxylicivirga sediminis sp. nov., isolated from coastal sediment.</title>
        <authorList>
            <person name="Wang F.Q."/>
            <person name="Ren L.H."/>
            <person name="Zou R.J."/>
            <person name="Sun Y.Z."/>
            <person name="Liu X.J."/>
            <person name="Jiang F."/>
            <person name="Liu L.J."/>
        </authorList>
    </citation>
    <scope>NUCLEOTIDE SEQUENCE</scope>
    <source>
        <strain evidence="9">JR1</strain>
    </source>
</reference>
<evidence type="ECO:0000259" key="7">
    <source>
        <dbReference type="Pfam" id="PF10035"/>
    </source>
</evidence>
<reference evidence="9" key="2">
    <citation type="submission" date="2021-04" db="EMBL/GenBank/DDBJ databases">
        <authorList>
            <person name="Zhang T."/>
            <person name="Zhang Y."/>
            <person name="Lu D."/>
            <person name="Zuo D."/>
            <person name="Du Z."/>
        </authorList>
    </citation>
    <scope>NUCLEOTIDE SEQUENCE</scope>
    <source>
        <strain evidence="9">JR1</strain>
    </source>
</reference>
<sequence length="192" mass="21505">MSALDSFTVTYIAIPLLIFLSRVADVTIGTLRIVFISKGLKLLAPILGFFEILIWLLAMSKVFQNLDNWLYFIAYAGGFAMGNFVGLKIEERLALGYVNIRITTQKPGTELIQNLSDAGYGVTYMNAYGSKGHVNIIYCVLKRKDITEVTQIIKKFNPKAFYTVEDIRLANSGVFRTRALGQKNPIPLRKGK</sequence>
<dbReference type="AlphaFoldDB" id="A0A941F8P1"/>
<evidence type="ECO:0000313" key="10">
    <source>
        <dbReference type="Proteomes" id="UP000679220"/>
    </source>
</evidence>
<feature type="transmembrane region" description="Helical" evidence="6">
    <location>
        <begin position="69"/>
        <end position="87"/>
    </location>
</feature>
<dbReference type="InterPro" id="IPR015867">
    <property type="entry name" value="N-reg_PII/ATP_PRibTrfase_C"/>
</dbReference>
<comment type="similarity">
    <text evidence="6">Belongs to the UPF0316 family.</text>
</comment>
<dbReference type="Proteomes" id="UP000679220">
    <property type="component" value="Unassembled WGS sequence"/>
</dbReference>
<keyword evidence="3 6" id="KW-0812">Transmembrane</keyword>
<evidence type="ECO:0000256" key="3">
    <source>
        <dbReference type="ARBA" id="ARBA00022692"/>
    </source>
</evidence>
<keyword evidence="2 6" id="KW-1003">Cell membrane</keyword>
<organism evidence="9 10">
    <name type="scientific">Carboxylicivirga sediminis</name>
    <dbReference type="NCBI Taxonomy" id="2006564"/>
    <lineage>
        <taxon>Bacteria</taxon>
        <taxon>Pseudomonadati</taxon>
        <taxon>Bacteroidota</taxon>
        <taxon>Bacteroidia</taxon>
        <taxon>Marinilabiliales</taxon>
        <taxon>Marinilabiliaceae</taxon>
        <taxon>Carboxylicivirga</taxon>
    </lineage>
</organism>
<feature type="domain" description="DUF5698" evidence="8">
    <location>
        <begin position="30"/>
        <end position="86"/>
    </location>
</feature>
<feature type="transmembrane region" description="Helical" evidence="6">
    <location>
        <begin position="42"/>
        <end position="63"/>
    </location>
</feature>
<dbReference type="PANTHER" id="PTHR40060:SF1">
    <property type="entry name" value="UPF0316 PROTEIN YEBE"/>
    <property type="match status" value="1"/>
</dbReference>
<evidence type="ECO:0000313" key="9">
    <source>
        <dbReference type="EMBL" id="MBR8537430.1"/>
    </source>
</evidence>
<evidence type="ECO:0000256" key="1">
    <source>
        <dbReference type="ARBA" id="ARBA00004651"/>
    </source>
</evidence>
<evidence type="ECO:0000256" key="4">
    <source>
        <dbReference type="ARBA" id="ARBA00022989"/>
    </source>
</evidence>
<feature type="transmembrane region" description="Helical" evidence="6">
    <location>
        <begin position="12"/>
        <end position="35"/>
    </location>
</feature>
<comment type="subcellular location">
    <subcellularLocation>
        <location evidence="1 6">Cell membrane</location>
        <topology evidence="1 6">Multi-pass membrane protein</topology>
    </subcellularLocation>
</comment>
<keyword evidence="5 6" id="KW-0472">Membrane</keyword>
<keyword evidence="4 6" id="KW-1133">Transmembrane helix</keyword>
<comment type="caution">
    <text evidence="9">The sequence shown here is derived from an EMBL/GenBank/DDBJ whole genome shotgun (WGS) entry which is preliminary data.</text>
</comment>
<evidence type="ECO:0000256" key="6">
    <source>
        <dbReference type="HAMAP-Rule" id="MF_01515"/>
    </source>
</evidence>
<evidence type="ECO:0000256" key="5">
    <source>
        <dbReference type="ARBA" id="ARBA00023136"/>
    </source>
</evidence>
<dbReference type="Pfam" id="PF18955">
    <property type="entry name" value="DUF5698"/>
    <property type="match status" value="1"/>
</dbReference>
<proteinExistence type="inferred from homology"/>
<feature type="domain" description="DUF2179" evidence="7">
    <location>
        <begin position="120"/>
        <end position="168"/>
    </location>
</feature>
<dbReference type="InterPro" id="IPR022930">
    <property type="entry name" value="UPF0316"/>
</dbReference>
<dbReference type="GO" id="GO:0005886">
    <property type="term" value="C:plasma membrane"/>
    <property type="evidence" value="ECO:0007669"/>
    <property type="project" value="UniProtKB-SubCell"/>
</dbReference>
<dbReference type="Pfam" id="PF10035">
    <property type="entry name" value="DUF2179"/>
    <property type="match status" value="1"/>
</dbReference>
<protein>
    <recommendedName>
        <fullName evidence="6">UPF0316 protein KDU71_17815</fullName>
    </recommendedName>
</protein>
<evidence type="ECO:0000259" key="8">
    <source>
        <dbReference type="Pfam" id="PF18955"/>
    </source>
</evidence>
<dbReference type="NCBIfam" id="NF003191">
    <property type="entry name" value="PRK04164.1-2"/>
    <property type="match status" value="1"/>
</dbReference>
<keyword evidence="10" id="KW-1185">Reference proteome</keyword>
<name>A0A941F8P1_9BACT</name>
<dbReference type="InterPro" id="IPR044035">
    <property type="entry name" value="DUF5698"/>
</dbReference>
<dbReference type="CDD" id="cd16381">
    <property type="entry name" value="YitT_C_like_1"/>
    <property type="match status" value="1"/>
</dbReference>
<dbReference type="RefSeq" id="WP_212192455.1">
    <property type="nucleotide sequence ID" value="NZ_JAGTAR010000032.1"/>
</dbReference>
<dbReference type="EMBL" id="JAGTAR010000032">
    <property type="protein sequence ID" value="MBR8537430.1"/>
    <property type="molecule type" value="Genomic_DNA"/>
</dbReference>
<evidence type="ECO:0000256" key="2">
    <source>
        <dbReference type="ARBA" id="ARBA00022475"/>
    </source>
</evidence>
<dbReference type="InterPro" id="IPR019264">
    <property type="entry name" value="DUF2179"/>
</dbReference>
<dbReference type="Gene3D" id="3.30.70.120">
    <property type="match status" value="1"/>
</dbReference>
<gene>
    <name evidence="9" type="ORF">KDU71_17815</name>
</gene>
<accession>A0A941F8P1</accession>